<evidence type="ECO:0000256" key="1">
    <source>
        <dbReference type="SAM" id="MobiDB-lite"/>
    </source>
</evidence>
<feature type="compositionally biased region" description="Polar residues" evidence="1">
    <location>
        <begin position="39"/>
        <end position="56"/>
    </location>
</feature>
<dbReference type="AlphaFoldDB" id="A0A218WPF4"/>
<sequence length="134" mass="14160">MSFQLRSVGSLEPFRVSIYSYSLFPFCAPAQVPAHQEPPSATSRGPPTSSIHHTQQPLFTLPSELTTSALLASLGLVKLSSIQLEAPESPLSSCDTPTSQKSSSSVNSTMAANIATVLLHMPVVEVTLPILLGV</sequence>
<gene>
    <name evidence="2" type="ORF">CDL15_Pgr008292</name>
</gene>
<proteinExistence type="predicted"/>
<comment type="caution">
    <text evidence="2">The sequence shown here is derived from an EMBL/GenBank/DDBJ whole genome shotgun (WGS) entry which is preliminary data.</text>
</comment>
<reference evidence="3" key="1">
    <citation type="journal article" date="2017" name="Plant J.">
        <title>The pomegranate (Punica granatum L.) genome and the genomics of punicalagin biosynthesis.</title>
        <authorList>
            <person name="Qin G."/>
            <person name="Xu C."/>
            <person name="Ming R."/>
            <person name="Tang H."/>
            <person name="Guyot R."/>
            <person name="Kramer E.M."/>
            <person name="Hu Y."/>
            <person name="Yi X."/>
            <person name="Qi Y."/>
            <person name="Xu X."/>
            <person name="Gao Z."/>
            <person name="Pan H."/>
            <person name="Jian J."/>
            <person name="Tian Y."/>
            <person name="Yue Z."/>
            <person name="Xu Y."/>
        </authorList>
    </citation>
    <scope>NUCLEOTIDE SEQUENCE [LARGE SCALE GENOMIC DNA]</scope>
    <source>
        <strain evidence="3">cv. Dabenzi</strain>
    </source>
</reference>
<organism evidence="2 3">
    <name type="scientific">Punica granatum</name>
    <name type="common">Pomegranate</name>
    <dbReference type="NCBI Taxonomy" id="22663"/>
    <lineage>
        <taxon>Eukaryota</taxon>
        <taxon>Viridiplantae</taxon>
        <taxon>Streptophyta</taxon>
        <taxon>Embryophyta</taxon>
        <taxon>Tracheophyta</taxon>
        <taxon>Spermatophyta</taxon>
        <taxon>Magnoliopsida</taxon>
        <taxon>eudicotyledons</taxon>
        <taxon>Gunneridae</taxon>
        <taxon>Pentapetalae</taxon>
        <taxon>rosids</taxon>
        <taxon>malvids</taxon>
        <taxon>Myrtales</taxon>
        <taxon>Lythraceae</taxon>
        <taxon>Punica</taxon>
    </lineage>
</organism>
<protein>
    <submittedName>
        <fullName evidence="2">Uncharacterized protein</fullName>
    </submittedName>
</protein>
<name>A0A218WPF4_PUNGR</name>
<accession>A0A218WPF4</accession>
<dbReference type="EMBL" id="MTKT01003649">
    <property type="protein sequence ID" value="OWM74714.1"/>
    <property type="molecule type" value="Genomic_DNA"/>
</dbReference>
<feature type="region of interest" description="Disordered" evidence="1">
    <location>
        <begin position="34"/>
        <end position="56"/>
    </location>
</feature>
<evidence type="ECO:0000313" key="2">
    <source>
        <dbReference type="EMBL" id="OWM74714.1"/>
    </source>
</evidence>
<dbReference type="Proteomes" id="UP000197138">
    <property type="component" value="Unassembled WGS sequence"/>
</dbReference>
<evidence type="ECO:0000313" key="3">
    <source>
        <dbReference type="Proteomes" id="UP000197138"/>
    </source>
</evidence>